<dbReference type="CDD" id="cd06261">
    <property type="entry name" value="TM_PBP2"/>
    <property type="match status" value="1"/>
</dbReference>
<feature type="transmembrane region" description="Helical" evidence="7">
    <location>
        <begin position="85"/>
        <end position="106"/>
    </location>
</feature>
<keyword evidence="2 7" id="KW-0813">Transport</keyword>
<dbReference type="PANTHER" id="PTHR43744">
    <property type="entry name" value="ABC TRANSPORTER PERMEASE PROTEIN MG189-RELATED-RELATED"/>
    <property type="match status" value="1"/>
</dbReference>
<dbReference type="PROSITE" id="PS50928">
    <property type="entry name" value="ABC_TM1"/>
    <property type="match status" value="1"/>
</dbReference>
<comment type="subcellular location">
    <subcellularLocation>
        <location evidence="1 7">Cell membrane</location>
        <topology evidence="1 7">Multi-pass membrane protein</topology>
    </subcellularLocation>
</comment>
<feature type="transmembrane region" description="Helical" evidence="7">
    <location>
        <begin position="151"/>
        <end position="172"/>
    </location>
</feature>
<dbReference type="AlphaFoldDB" id="A0A6J4VI35"/>
<evidence type="ECO:0000313" key="9">
    <source>
        <dbReference type="EMBL" id="CAA9576455.1"/>
    </source>
</evidence>
<keyword evidence="3" id="KW-1003">Cell membrane</keyword>
<dbReference type="EMBL" id="CADCWK010000390">
    <property type="protein sequence ID" value="CAA9576455.1"/>
    <property type="molecule type" value="Genomic_DNA"/>
</dbReference>
<organism evidence="9">
    <name type="scientific">uncultured Thermomicrobiales bacterium</name>
    <dbReference type="NCBI Taxonomy" id="1645740"/>
    <lineage>
        <taxon>Bacteria</taxon>
        <taxon>Pseudomonadati</taxon>
        <taxon>Thermomicrobiota</taxon>
        <taxon>Thermomicrobia</taxon>
        <taxon>Thermomicrobiales</taxon>
        <taxon>environmental samples</taxon>
    </lineage>
</organism>
<dbReference type="GO" id="GO:0005886">
    <property type="term" value="C:plasma membrane"/>
    <property type="evidence" value="ECO:0007669"/>
    <property type="project" value="UniProtKB-SubCell"/>
</dbReference>
<feature type="transmembrane region" description="Helical" evidence="7">
    <location>
        <begin position="192"/>
        <end position="217"/>
    </location>
</feature>
<keyword evidence="6 7" id="KW-0472">Membrane</keyword>
<keyword evidence="4 7" id="KW-0812">Transmembrane</keyword>
<feature type="transmembrane region" description="Helical" evidence="7">
    <location>
        <begin position="118"/>
        <end position="139"/>
    </location>
</feature>
<feature type="domain" description="ABC transmembrane type-1" evidence="8">
    <location>
        <begin position="80"/>
        <end position="271"/>
    </location>
</feature>
<keyword evidence="5 7" id="KW-1133">Transmembrane helix</keyword>
<reference evidence="9" key="1">
    <citation type="submission" date="2020-02" db="EMBL/GenBank/DDBJ databases">
        <authorList>
            <person name="Meier V. D."/>
        </authorList>
    </citation>
    <scope>NUCLEOTIDE SEQUENCE</scope>
    <source>
        <strain evidence="9">AVDCRST_MAG33</strain>
    </source>
</reference>
<sequence>MTIGMNPGQLRRRGLLTARQVAALTIAVALVLPLVWMVALSVREIGRPLPRQLEGIPRPAEIHWENYGEVFGLIDFARFAANSGLVVLIATPLTLVTASMAGFALAQISQRWRLRLTGLSLAALMIPITAVWLPRFVLYKEVGLIDNRLSLVVPAFTGTSPAFVLLFLWAFLRVPREVYEAARLDGAGAVRVWLGIAMPLARPTIVAVAVLAAVYYYSAFIEPLLYINSTDKMTLPLALNALLQLDRSNWPLLMAGTVMVTVPVMVLFALAQRVFLQQYRGSGWLGR</sequence>
<evidence type="ECO:0000256" key="5">
    <source>
        <dbReference type="ARBA" id="ARBA00022989"/>
    </source>
</evidence>
<evidence type="ECO:0000256" key="3">
    <source>
        <dbReference type="ARBA" id="ARBA00022475"/>
    </source>
</evidence>
<evidence type="ECO:0000256" key="4">
    <source>
        <dbReference type="ARBA" id="ARBA00022692"/>
    </source>
</evidence>
<dbReference type="SUPFAM" id="SSF161098">
    <property type="entry name" value="MetI-like"/>
    <property type="match status" value="1"/>
</dbReference>
<protein>
    <recommendedName>
        <fullName evidence="8">ABC transmembrane type-1 domain-containing protein</fullName>
    </recommendedName>
</protein>
<comment type="similarity">
    <text evidence="7">Belongs to the binding-protein-dependent transport system permease family.</text>
</comment>
<evidence type="ECO:0000259" key="8">
    <source>
        <dbReference type="PROSITE" id="PS50928"/>
    </source>
</evidence>
<name>A0A6J4VI35_9BACT</name>
<dbReference type="GO" id="GO:0055085">
    <property type="term" value="P:transmembrane transport"/>
    <property type="evidence" value="ECO:0007669"/>
    <property type="project" value="InterPro"/>
</dbReference>
<feature type="transmembrane region" description="Helical" evidence="7">
    <location>
        <begin position="21"/>
        <end position="42"/>
    </location>
</feature>
<dbReference type="Pfam" id="PF00528">
    <property type="entry name" value="BPD_transp_1"/>
    <property type="match status" value="1"/>
</dbReference>
<evidence type="ECO:0000256" key="2">
    <source>
        <dbReference type="ARBA" id="ARBA00022448"/>
    </source>
</evidence>
<dbReference type="PANTHER" id="PTHR43744:SF12">
    <property type="entry name" value="ABC TRANSPORTER PERMEASE PROTEIN MG189-RELATED"/>
    <property type="match status" value="1"/>
</dbReference>
<dbReference type="InterPro" id="IPR000515">
    <property type="entry name" value="MetI-like"/>
</dbReference>
<evidence type="ECO:0000256" key="7">
    <source>
        <dbReference type="RuleBase" id="RU363032"/>
    </source>
</evidence>
<evidence type="ECO:0000256" key="6">
    <source>
        <dbReference type="ARBA" id="ARBA00023136"/>
    </source>
</evidence>
<accession>A0A6J4VI35</accession>
<evidence type="ECO:0000256" key="1">
    <source>
        <dbReference type="ARBA" id="ARBA00004651"/>
    </source>
</evidence>
<dbReference type="InterPro" id="IPR035906">
    <property type="entry name" value="MetI-like_sf"/>
</dbReference>
<feature type="transmembrane region" description="Helical" evidence="7">
    <location>
        <begin position="250"/>
        <end position="271"/>
    </location>
</feature>
<dbReference type="Gene3D" id="1.10.3720.10">
    <property type="entry name" value="MetI-like"/>
    <property type="match status" value="1"/>
</dbReference>
<gene>
    <name evidence="9" type="ORF">AVDCRST_MAG33-3109</name>
</gene>
<proteinExistence type="inferred from homology"/>